<keyword evidence="4" id="KW-1185">Reference proteome</keyword>
<organism evidence="3 4">
    <name type="scientific">Carnegiea gigantea</name>
    <dbReference type="NCBI Taxonomy" id="171969"/>
    <lineage>
        <taxon>Eukaryota</taxon>
        <taxon>Viridiplantae</taxon>
        <taxon>Streptophyta</taxon>
        <taxon>Embryophyta</taxon>
        <taxon>Tracheophyta</taxon>
        <taxon>Spermatophyta</taxon>
        <taxon>Magnoliopsida</taxon>
        <taxon>eudicotyledons</taxon>
        <taxon>Gunneridae</taxon>
        <taxon>Pentapetalae</taxon>
        <taxon>Caryophyllales</taxon>
        <taxon>Cactineae</taxon>
        <taxon>Cactaceae</taxon>
        <taxon>Cactoideae</taxon>
        <taxon>Echinocereeae</taxon>
        <taxon>Carnegiea</taxon>
    </lineage>
</organism>
<dbReference type="AlphaFoldDB" id="A0A9Q1GJN8"/>
<feature type="region of interest" description="Disordered" evidence="1">
    <location>
        <begin position="52"/>
        <end position="77"/>
    </location>
</feature>
<reference evidence="3" key="1">
    <citation type="submission" date="2022-04" db="EMBL/GenBank/DDBJ databases">
        <title>Carnegiea gigantea Genome sequencing and assembly v2.</title>
        <authorList>
            <person name="Copetti D."/>
            <person name="Sanderson M.J."/>
            <person name="Burquez A."/>
            <person name="Wojciechowski M.F."/>
        </authorList>
    </citation>
    <scope>NUCLEOTIDE SEQUENCE</scope>
    <source>
        <strain evidence="3">SGP5-SGP5p</strain>
        <tissue evidence="3">Aerial part</tissue>
    </source>
</reference>
<name>A0A9Q1GJN8_9CARY</name>
<evidence type="ECO:0000313" key="3">
    <source>
        <dbReference type="EMBL" id="KAJ8421946.1"/>
    </source>
</evidence>
<evidence type="ECO:0000256" key="2">
    <source>
        <dbReference type="SAM" id="SignalP"/>
    </source>
</evidence>
<dbReference type="EMBL" id="JAKOGI010002464">
    <property type="protein sequence ID" value="KAJ8421946.1"/>
    <property type="molecule type" value="Genomic_DNA"/>
</dbReference>
<sequence length="156" mass="17123">MALLLVFLLQFVASMAIIRVATTRAFPGTGWLTPVRAYGNSGVCGKERTSKFAPLSNPEPISETLEGQKSAKKAMEDVHEDLSDNNKTIGHHLDNAYNQSIYVGKCSSQAPNCGSSMEDDENTDSSLRPFDDALEMELRLHEKNGRCKLSRSCPSK</sequence>
<feature type="signal peptide" evidence="2">
    <location>
        <begin position="1"/>
        <end position="16"/>
    </location>
</feature>
<evidence type="ECO:0000313" key="4">
    <source>
        <dbReference type="Proteomes" id="UP001153076"/>
    </source>
</evidence>
<comment type="caution">
    <text evidence="3">The sequence shown here is derived from an EMBL/GenBank/DDBJ whole genome shotgun (WGS) entry which is preliminary data.</text>
</comment>
<keyword evidence="2" id="KW-0732">Signal</keyword>
<evidence type="ECO:0000256" key="1">
    <source>
        <dbReference type="SAM" id="MobiDB-lite"/>
    </source>
</evidence>
<protein>
    <submittedName>
        <fullName evidence="3">Uncharacterized protein</fullName>
    </submittedName>
</protein>
<feature type="chain" id="PRO_5040507574" evidence="2">
    <location>
        <begin position="17"/>
        <end position="156"/>
    </location>
</feature>
<gene>
    <name evidence="3" type="ORF">Cgig2_006417</name>
</gene>
<proteinExistence type="predicted"/>
<accession>A0A9Q1GJN8</accession>
<dbReference type="Proteomes" id="UP001153076">
    <property type="component" value="Unassembled WGS sequence"/>
</dbReference>